<evidence type="ECO:0000256" key="4">
    <source>
        <dbReference type="ARBA" id="ARBA00016213"/>
    </source>
</evidence>
<dbReference type="PANTHER" id="PTHR15356">
    <property type="entry name" value="NEUROTENSIN/NEUROMEDIN N"/>
    <property type="match status" value="1"/>
</dbReference>
<comment type="subunit">
    <text evidence="11">Interacts with NTSR1. Interacts with SORT1. Interacts with SORL1.</text>
</comment>
<evidence type="ECO:0000256" key="10">
    <source>
        <dbReference type="ARBA" id="ARBA00025449"/>
    </source>
</evidence>
<feature type="signal peptide" evidence="12">
    <location>
        <begin position="1"/>
        <end position="29"/>
    </location>
</feature>
<protein>
    <recommendedName>
        <fullName evidence="4">Neurotensin/neuromedin N</fullName>
    </recommendedName>
</protein>
<evidence type="ECO:0000256" key="6">
    <source>
        <dbReference type="ARBA" id="ARBA00022685"/>
    </source>
</evidence>
<gene>
    <name evidence="13" type="ORF">G5714_017715</name>
</gene>
<keyword evidence="6" id="KW-0165">Cleavage on pair of basic residues</keyword>
<name>A0A7J6C3I1_9TELE</name>
<dbReference type="GO" id="GO:0005576">
    <property type="term" value="C:extracellular region"/>
    <property type="evidence" value="ECO:0007669"/>
    <property type="project" value="UniProtKB-SubCell"/>
</dbReference>
<evidence type="ECO:0000256" key="2">
    <source>
        <dbReference type="ARBA" id="ARBA00004613"/>
    </source>
</evidence>
<comment type="subcellular location">
    <subcellularLocation>
        <location evidence="1">Cytoplasmic vesicle</location>
        <location evidence="1">Secretory vesicle</location>
    </subcellularLocation>
    <subcellularLocation>
        <location evidence="2">Secreted</location>
    </subcellularLocation>
</comment>
<comment type="caution">
    <text evidence="13">The sequence shown here is derived from an EMBL/GenBank/DDBJ whole genome shotgun (WGS) entry which is preliminary data.</text>
</comment>
<comment type="similarity">
    <text evidence="3">Belongs to the neurotensin family.</text>
</comment>
<dbReference type="GO" id="GO:0030133">
    <property type="term" value="C:transport vesicle"/>
    <property type="evidence" value="ECO:0007669"/>
    <property type="project" value="UniProtKB-SubCell"/>
</dbReference>
<sequence>MCRNCGTTKKMQMQLTSVILLFLLCNGLCSDIDQGKRAIEEEVLRSLLTSKVKQGKHIAPLWQLPLQDVCKMMNRLVESWQEAWDSEQQQEDAEVQADYDQRVSGSLAQMLEEMHDLQNLCRVLQPRELQDDQEYLELDQNSDNPLKRKSPYILKRQLRTNKSRRPYILKRSVYY</sequence>
<evidence type="ECO:0000256" key="1">
    <source>
        <dbReference type="ARBA" id="ARBA00004398"/>
    </source>
</evidence>
<feature type="chain" id="PRO_5029504503" description="Neurotensin/neuromedin N" evidence="12">
    <location>
        <begin position="30"/>
        <end position="175"/>
    </location>
</feature>
<dbReference type="GO" id="GO:0005184">
    <property type="term" value="F:neuropeptide hormone activity"/>
    <property type="evidence" value="ECO:0007669"/>
    <property type="project" value="InterPro"/>
</dbReference>
<evidence type="ECO:0000256" key="9">
    <source>
        <dbReference type="ARBA" id="ARBA00023329"/>
    </source>
</evidence>
<keyword evidence="8" id="KW-0838">Vasoactive</keyword>
<dbReference type="Proteomes" id="UP000579812">
    <property type="component" value="Unassembled WGS sequence"/>
</dbReference>
<dbReference type="GO" id="GO:0097746">
    <property type="term" value="P:blood vessel diameter maintenance"/>
    <property type="evidence" value="ECO:0007669"/>
    <property type="project" value="UniProtKB-KW"/>
</dbReference>
<evidence type="ECO:0000256" key="11">
    <source>
        <dbReference type="ARBA" id="ARBA00046937"/>
    </source>
</evidence>
<evidence type="ECO:0000313" key="14">
    <source>
        <dbReference type="Proteomes" id="UP000579812"/>
    </source>
</evidence>
<evidence type="ECO:0000256" key="8">
    <source>
        <dbReference type="ARBA" id="ARBA00022858"/>
    </source>
</evidence>
<evidence type="ECO:0000256" key="5">
    <source>
        <dbReference type="ARBA" id="ARBA00022525"/>
    </source>
</evidence>
<reference evidence="13 14" key="1">
    <citation type="submission" date="2020-04" db="EMBL/GenBank/DDBJ databases">
        <title>Chromosome-level genome assembly of a cyprinid fish Onychostoma macrolepis by integration of Nanopore Sequencing, Bionano and Hi-C technology.</title>
        <authorList>
            <person name="Wang D."/>
        </authorList>
    </citation>
    <scope>NUCLEOTIDE SEQUENCE [LARGE SCALE GENOMIC DNA]</scope>
    <source>
        <strain evidence="13">SWU-2019</strain>
        <tissue evidence="13">Muscle</tissue>
    </source>
</reference>
<keyword evidence="7 12" id="KW-0732">Signal</keyword>
<keyword evidence="9" id="KW-0968">Cytoplasmic vesicle</keyword>
<evidence type="ECO:0000256" key="7">
    <source>
        <dbReference type="ARBA" id="ARBA00022729"/>
    </source>
</evidence>
<dbReference type="InterPro" id="IPR008055">
    <property type="entry name" value="NeurotensiN"/>
</dbReference>
<dbReference type="EMBL" id="JAAMOB010000018">
    <property type="protein sequence ID" value="KAF4101283.1"/>
    <property type="molecule type" value="Genomic_DNA"/>
</dbReference>
<evidence type="ECO:0000313" key="13">
    <source>
        <dbReference type="EMBL" id="KAF4101283.1"/>
    </source>
</evidence>
<dbReference type="Pfam" id="PF07421">
    <property type="entry name" value="Pro-NT_NN"/>
    <property type="match status" value="1"/>
</dbReference>
<comment type="function">
    <text evidence="10">Neurotensin may play an endocrine or paracrine role in the regulation of fat metabolism. It causes contraction of smooth muscle.</text>
</comment>
<evidence type="ECO:0000256" key="12">
    <source>
        <dbReference type="SAM" id="SignalP"/>
    </source>
</evidence>
<organism evidence="13 14">
    <name type="scientific">Onychostoma macrolepis</name>
    <dbReference type="NCBI Taxonomy" id="369639"/>
    <lineage>
        <taxon>Eukaryota</taxon>
        <taxon>Metazoa</taxon>
        <taxon>Chordata</taxon>
        <taxon>Craniata</taxon>
        <taxon>Vertebrata</taxon>
        <taxon>Euteleostomi</taxon>
        <taxon>Actinopterygii</taxon>
        <taxon>Neopterygii</taxon>
        <taxon>Teleostei</taxon>
        <taxon>Ostariophysi</taxon>
        <taxon>Cypriniformes</taxon>
        <taxon>Cyprinidae</taxon>
        <taxon>Acrossocheilinae</taxon>
        <taxon>Onychostoma</taxon>
    </lineage>
</organism>
<keyword evidence="14" id="KW-1185">Reference proteome</keyword>
<dbReference type="PANTHER" id="PTHR15356:SF0">
    <property type="entry name" value="NEUROTENSIN_NEUROMEDIN N"/>
    <property type="match status" value="1"/>
</dbReference>
<proteinExistence type="inferred from homology"/>
<keyword evidence="5" id="KW-0964">Secreted</keyword>
<evidence type="ECO:0000256" key="3">
    <source>
        <dbReference type="ARBA" id="ARBA00009827"/>
    </source>
</evidence>
<dbReference type="OrthoDB" id="9929102at2759"/>
<accession>A0A7J6C3I1</accession>
<dbReference type="AlphaFoldDB" id="A0A7J6C3I1"/>
<dbReference type="PRINTS" id="PR01668">
    <property type="entry name" value="NEUROTENSIN"/>
</dbReference>